<gene>
    <name evidence="1" type="ORF">RHMOL_Rhmol03G0298400</name>
</gene>
<protein>
    <submittedName>
        <fullName evidence="1">Uncharacterized protein</fullName>
    </submittedName>
</protein>
<name>A0ACC0PLM2_RHOML</name>
<evidence type="ECO:0000313" key="1">
    <source>
        <dbReference type="EMBL" id="KAI8565922.1"/>
    </source>
</evidence>
<accession>A0ACC0PLM2</accession>
<dbReference type="EMBL" id="CM046390">
    <property type="protein sequence ID" value="KAI8565922.1"/>
    <property type="molecule type" value="Genomic_DNA"/>
</dbReference>
<comment type="caution">
    <text evidence="1">The sequence shown here is derived from an EMBL/GenBank/DDBJ whole genome shotgun (WGS) entry which is preliminary data.</text>
</comment>
<proteinExistence type="predicted"/>
<evidence type="ECO:0000313" key="2">
    <source>
        <dbReference type="Proteomes" id="UP001062846"/>
    </source>
</evidence>
<sequence>MPPRKEPCRNFQRGSCRYGERCKFLHVTQQQPPKANVFGYGVQSSTQLQRSNLQQHKPNSFGFGVQGSPQARGANGFGSKQNQFKPYENTWTRFSPINAGGSQASQQPDNLPPTAHHKCTDPELCKGQISEDFQHERPLWKLTCYGHGKSSPCDISGDISFEELRAAAYDDAKRGLSLQSIVERERTLLNSKLLEFESLLRNPYAVPLANATRSVFPGATQSLSSLNAQNSTPPPVSSFSQLGASLNTGFGTRQDFLLTSRLYRVYPMLHQLSTDVGGGLATPSENAFHSAENSSQTPSVFGTNNSPFGTAGYLGSQPRNQTFGGSFAVNTATFSNRAISAERNPFSTSAVSPQIPSSASIQSPILSKMLNSAPTAIGQLSENVDLSDNMPKQNGAVDDNIWLKEEWISGEIPEEAPPDRYIF</sequence>
<dbReference type="Proteomes" id="UP001062846">
    <property type="component" value="Chromosome 3"/>
</dbReference>
<keyword evidence="2" id="KW-1185">Reference proteome</keyword>
<organism evidence="1 2">
    <name type="scientific">Rhododendron molle</name>
    <name type="common">Chinese azalea</name>
    <name type="synonym">Azalea mollis</name>
    <dbReference type="NCBI Taxonomy" id="49168"/>
    <lineage>
        <taxon>Eukaryota</taxon>
        <taxon>Viridiplantae</taxon>
        <taxon>Streptophyta</taxon>
        <taxon>Embryophyta</taxon>
        <taxon>Tracheophyta</taxon>
        <taxon>Spermatophyta</taxon>
        <taxon>Magnoliopsida</taxon>
        <taxon>eudicotyledons</taxon>
        <taxon>Gunneridae</taxon>
        <taxon>Pentapetalae</taxon>
        <taxon>asterids</taxon>
        <taxon>Ericales</taxon>
        <taxon>Ericaceae</taxon>
        <taxon>Ericoideae</taxon>
        <taxon>Rhodoreae</taxon>
        <taxon>Rhododendron</taxon>
    </lineage>
</organism>
<reference evidence="1" key="1">
    <citation type="submission" date="2022-02" db="EMBL/GenBank/DDBJ databases">
        <title>Plant Genome Project.</title>
        <authorList>
            <person name="Zhang R.-G."/>
        </authorList>
    </citation>
    <scope>NUCLEOTIDE SEQUENCE</scope>
    <source>
        <strain evidence="1">AT1</strain>
    </source>
</reference>